<sequence>MKCSLQFSLVCILVCLLPSTVPKDCIFCEITSSTICPGLRMSCAEDEDCFVGEGVALGVSDILNKGCTRSINCGKEQPVAYMGVTYSLVTNCCKGNLCNRAQSLRGSASGCGGLLQPSVRGNRAQ</sequence>
<comment type="subcellular location">
    <subcellularLocation>
        <location evidence="1">Cell membrane</location>
        <topology evidence="1">Lipid-anchor</topology>
        <topology evidence="1">GPI-anchor</topology>
    </subcellularLocation>
    <subcellularLocation>
        <location evidence="2">Secreted</location>
    </subcellularLocation>
</comment>
<keyword evidence="6 12" id="KW-0732">Signal</keyword>
<accession>A0A8C6X5B2</accession>
<keyword evidence="4" id="KW-0964">Secreted</keyword>
<dbReference type="AlphaFoldDB" id="A0A8C6X5B2"/>
<feature type="domain" description="UPAR/Ly6" evidence="13">
    <location>
        <begin position="25"/>
        <end position="100"/>
    </location>
</feature>
<dbReference type="Proteomes" id="UP000694559">
    <property type="component" value="Unplaced"/>
</dbReference>
<dbReference type="OrthoDB" id="5962859at2759"/>
<feature type="chain" id="PRO_5034013917" evidence="12">
    <location>
        <begin position="23"/>
        <end position="125"/>
    </location>
</feature>
<gene>
    <name evidence="14" type="primary">SPACA4</name>
</gene>
<keyword evidence="5" id="KW-0336">GPI-anchor</keyword>
<dbReference type="PANTHER" id="PTHR47613:SF1">
    <property type="entry name" value="SPERM ACROSOME MEMBRANE-ASSOCIATED PROTEIN 4"/>
    <property type="match status" value="1"/>
</dbReference>
<evidence type="ECO:0000256" key="1">
    <source>
        <dbReference type="ARBA" id="ARBA00004609"/>
    </source>
</evidence>
<dbReference type="SUPFAM" id="SSF57302">
    <property type="entry name" value="Snake toxin-like"/>
    <property type="match status" value="1"/>
</dbReference>
<dbReference type="GO" id="GO:0098552">
    <property type="term" value="C:side of membrane"/>
    <property type="evidence" value="ECO:0007669"/>
    <property type="project" value="UniProtKB-KW"/>
</dbReference>
<evidence type="ECO:0000259" key="13">
    <source>
        <dbReference type="Pfam" id="PF00021"/>
    </source>
</evidence>
<keyword evidence="7" id="KW-0472">Membrane</keyword>
<evidence type="ECO:0000256" key="11">
    <source>
        <dbReference type="ARBA" id="ARBA00029446"/>
    </source>
</evidence>
<evidence type="ECO:0000256" key="8">
    <source>
        <dbReference type="ARBA" id="ARBA00023157"/>
    </source>
</evidence>
<evidence type="ECO:0000256" key="5">
    <source>
        <dbReference type="ARBA" id="ARBA00022622"/>
    </source>
</evidence>
<dbReference type="PANTHER" id="PTHR47613">
    <property type="entry name" value="SPERM ACROSOME MEMBRANE-ASSOCIATED PROTEIN 4"/>
    <property type="match status" value="1"/>
</dbReference>
<evidence type="ECO:0000313" key="14">
    <source>
        <dbReference type="Ensembl" id="ENSNNAP00000009201.1"/>
    </source>
</evidence>
<dbReference type="Gene3D" id="2.10.60.10">
    <property type="entry name" value="CD59"/>
    <property type="match status" value="1"/>
</dbReference>
<evidence type="ECO:0000256" key="9">
    <source>
        <dbReference type="ARBA" id="ARBA00023180"/>
    </source>
</evidence>
<dbReference type="InterPro" id="IPR046354">
    <property type="entry name" value="SPACA4/Bouncer"/>
</dbReference>
<keyword evidence="15" id="KW-1185">Reference proteome</keyword>
<evidence type="ECO:0000256" key="7">
    <source>
        <dbReference type="ARBA" id="ARBA00023136"/>
    </source>
</evidence>
<comment type="similarity">
    <text evidence="11">Belongs to the SPACA4/bouncer family.</text>
</comment>
<dbReference type="Pfam" id="PF00021">
    <property type="entry name" value="UPAR_LY6"/>
    <property type="match status" value="1"/>
</dbReference>
<dbReference type="GeneTree" id="ENSGT00510000049347"/>
<reference evidence="14" key="2">
    <citation type="submission" date="2025-09" db="UniProtKB">
        <authorList>
            <consortium name="Ensembl"/>
        </authorList>
    </citation>
    <scope>IDENTIFICATION</scope>
</reference>
<dbReference type="GO" id="GO:0005576">
    <property type="term" value="C:extracellular region"/>
    <property type="evidence" value="ECO:0007669"/>
    <property type="project" value="UniProtKB-SubCell"/>
</dbReference>
<reference evidence="14" key="1">
    <citation type="submission" date="2025-08" db="UniProtKB">
        <authorList>
            <consortium name="Ensembl"/>
        </authorList>
    </citation>
    <scope>IDENTIFICATION</scope>
</reference>
<evidence type="ECO:0000256" key="12">
    <source>
        <dbReference type="SAM" id="SignalP"/>
    </source>
</evidence>
<evidence type="ECO:0000313" key="15">
    <source>
        <dbReference type="Proteomes" id="UP000694559"/>
    </source>
</evidence>
<feature type="signal peptide" evidence="12">
    <location>
        <begin position="1"/>
        <end position="22"/>
    </location>
</feature>
<dbReference type="InterPro" id="IPR045860">
    <property type="entry name" value="Snake_toxin-like_sf"/>
</dbReference>
<dbReference type="InterPro" id="IPR016054">
    <property type="entry name" value="LY6_UPA_recep-like"/>
</dbReference>
<evidence type="ECO:0000256" key="2">
    <source>
        <dbReference type="ARBA" id="ARBA00004613"/>
    </source>
</evidence>
<dbReference type="Ensembl" id="ENSNNAT00000009650.1">
    <property type="protein sequence ID" value="ENSNNAP00000009201.1"/>
    <property type="gene ID" value="ENSNNAG00000006179.1"/>
</dbReference>
<dbReference type="GO" id="GO:0007339">
    <property type="term" value="P:binding of sperm to zona pellucida"/>
    <property type="evidence" value="ECO:0007669"/>
    <property type="project" value="Ensembl"/>
</dbReference>
<evidence type="ECO:0000256" key="10">
    <source>
        <dbReference type="ARBA" id="ARBA00023288"/>
    </source>
</evidence>
<dbReference type="GO" id="GO:0002079">
    <property type="term" value="C:inner acrosomal membrane"/>
    <property type="evidence" value="ECO:0007669"/>
    <property type="project" value="Ensembl"/>
</dbReference>
<evidence type="ECO:0000256" key="3">
    <source>
        <dbReference type="ARBA" id="ARBA00022475"/>
    </source>
</evidence>
<organism evidence="14 15">
    <name type="scientific">Naja naja</name>
    <name type="common">Indian cobra</name>
    <dbReference type="NCBI Taxonomy" id="35670"/>
    <lineage>
        <taxon>Eukaryota</taxon>
        <taxon>Metazoa</taxon>
        <taxon>Chordata</taxon>
        <taxon>Craniata</taxon>
        <taxon>Vertebrata</taxon>
        <taxon>Euteleostomi</taxon>
        <taxon>Lepidosauria</taxon>
        <taxon>Squamata</taxon>
        <taxon>Bifurcata</taxon>
        <taxon>Unidentata</taxon>
        <taxon>Episquamata</taxon>
        <taxon>Toxicofera</taxon>
        <taxon>Serpentes</taxon>
        <taxon>Colubroidea</taxon>
        <taxon>Elapidae</taxon>
        <taxon>Elapinae</taxon>
        <taxon>Naja</taxon>
    </lineage>
</organism>
<dbReference type="GO" id="GO:0002081">
    <property type="term" value="C:outer acrosomal membrane"/>
    <property type="evidence" value="ECO:0007669"/>
    <property type="project" value="Ensembl"/>
</dbReference>
<dbReference type="GO" id="GO:0005886">
    <property type="term" value="C:plasma membrane"/>
    <property type="evidence" value="ECO:0007669"/>
    <property type="project" value="UniProtKB-SubCell"/>
</dbReference>
<proteinExistence type="inferred from homology"/>
<keyword evidence="8" id="KW-1015">Disulfide bond</keyword>
<evidence type="ECO:0000256" key="4">
    <source>
        <dbReference type="ARBA" id="ARBA00022525"/>
    </source>
</evidence>
<keyword evidence="10" id="KW-0449">Lipoprotein</keyword>
<dbReference type="OMA" id="QNKGCTR"/>
<protein>
    <submittedName>
        <fullName evidence="14">Sperm acrosome associated 4</fullName>
    </submittedName>
</protein>
<keyword evidence="3" id="KW-1003">Cell membrane</keyword>
<name>A0A8C6X5B2_NAJNA</name>
<evidence type="ECO:0000256" key="6">
    <source>
        <dbReference type="ARBA" id="ARBA00022729"/>
    </source>
</evidence>
<keyword evidence="9" id="KW-0325">Glycoprotein</keyword>